<feature type="chain" id="PRO_5043546228" description="Ig-like domain-containing protein" evidence="5">
    <location>
        <begin position="27"/>
        <end position="269"/>
    </location>
</feature>
<keyword evidence="3" id="KW-0393">Immunoglobulin domain</keyword>
<dbReference type="SMART" id="SM00408">
    <property type="entry name" value="IGc2"/>
    <property type="match status" value="2"/>
</dbReference>
<dbReference type="GeneTree" id="ENSGT01120000272409"/>
<evidence type="ECO:0000256" key="5">
    <source>
        <dbReference type="SAM" id="SignalP"/>
    </source>
</evidence>
<dbReference type="InterPro" id="IPR013151">
    <property type="entry name" value="Immunoglobulin_dom"/>
</dbReference>
<reference evidence="7 8" key="1">
    <citation type="submission" date="2021-04" db="EMBL/GenBank/DDBJ databases">
        <authorList>
            <consortium name="Wellcome Sanger Institute Data Sharing"/>
        </authorList>
    </citation>
    <scope>NUCLEOTIDE SEQUENCE [LARGE SCALE GENOMIC DNA]</scope>
</reference>
<sequence length="269" mass="29526">MKPPFVFLLCDWFMLLLSGLTVPAISLNVSPNRQQFFTGESVSIGCGEAQNPAGWKLKRISLVNTEMCGSFGNLHGSSCTISYLSPLADEGVYWCEHANGKRSIKVTITVSARPFIMEIPALPVLTGSSVTLRCRNRNGFLTPSHFFKFGRHRSPITTAPTGEFTISNIQQSDEGFYWCSNNSTDSPSSRLNVKDSSSLASASPMFRLICHLVVISPYCASTGLMVSIYCCRKKGKTPPVTVEMGQDAESDQGWRSENVNADVTTEHDF</sequence>
<dbReference type="InterPro" id="IPR050488">
    <property type="entry name" value="Ig_Fc_receptor"/>
</dbReference>
<dbReference type="GO" id="GO:0009897">
    <property type="term" value="C:external side of plasma membrane"/>
    <property type="evidence" value="ECO:0007669"/>
    <property type="project" value="TreeGrafter"/>
</dbReference>
<dbReference type="SMART" id="SM00409">
    <property type="entry name" value="IG"/>
    <property type="match status" value="2"/>
</dbReference>
<dbReference type="InterPro" id="IPR013783">
    <property type="entry name" value="Ig-like_fold"/>
</dbReference>
<evidence type="ECO:0000313" key="7">
    <source>
        <dbReference type="Ensembl" id="ENSATEP00000078710.1"/>
    </source>
</evidence>
<keyword evidence="2" id="KW-1015">Disulfide bond</keyword>
<evidence type="ECO:0000256" key="2">
    <source>
        <dbReference type="ARBA" id="ARBA00023157"/>
    </source>
</evidence>
<keyword evidence="8" id="KW-1185">Reference proteome</keyword>
<reference evidence="7" key="3">
    <citation type="submission" date="2025-09" db="UniProtKB">
        <authorList>
            <consortium name="Ensembl"/>
        </authorList>
    </citation>
    <scope>IDENTIFICATION</scope>
</reference>
<evidence type="ECO:0000313" key="8">
    <source>
        <dbReference type="Proteomes" id="UP000265040"/>
    </source>
</evidence>
<dbReference type="SUPFAM" id="SSF48726">
    <property type="entry name" value="Immunoglobulin"/>
    <property type="match status" value="2"/>
</dbReference>
<keyword evidence="1 5" id="KW-0732">Signal</keyword>
<dbReference type="PANTHER" id="PTHR11481">
    <property type="entry name" value="IMMUNOGLOBULIN FC RECEPTOR"/>
    <property type="match status" value="1"/>
</dbReference>
<dbReference type="PANTHER" id="PTHR11481:SF64">
    <property type="entry name" value="FC RECEPTOR-LIKE PROTEIN 4"/>
    <property type="match status" value="1"/>
</dbReference>
<dbReference type="AlphaFoldDB" id="A0AAQ6IMR0"/>
<feature type="signal peptide" evidence="5">
    <location>
        <begin position="1"/>
        <end position="26"/>
    </location>
</feature>
<dbReference type="InterPro" id="IPR003599">
    <property type="entry name" value="Ig_sub"/>
</dbReference>
<dbReference type="PROSITE" id="PS50835">
    <property type="entry name" value="IG_LIKE"/>
    <property type="match status" value="1"/>
</dbReference>
<dbReference type="Proteomes" id="UP000265040">
    <property type="component" value="Chromosome 18"/>
</dbReference>
<protein>
    <recommendedName>
        <fullName evidence="6">Ig-like domain-containing protein</fullName>
    </recommendedName>
</protein>
<dbReference type="InterPro" id="IPR036179">
    <property type="entry name" value="Ig-like_dom_sf"/>
</dbReference>
<dbReference type="GeneID" id="113168514"/>
<reference evidence="7" key="2">
    <citation type="submission" date="2025-08" db="UniProtKB">
        <authorList>
            <consortium name="Ensembl"/>
        </authorList>
    </citation>
    <scope>IDENTIFICATION</scope>
</reference>
<proteinExistence type="predicted"/>
<organism evidence="7 8">
    <name type="scientific">Anabas testudineus</name>
    <name type="common">Climbing perch</name>
    <name type="synonym">Anthias testudineus</name>
    <dbReference type="NCBI Taxonomy" id="64144"/>
    <lineage>
        <taxon>Eukaryota</taxon>
        <taxon>Metazoa</taxon>
        <taxon>Chordata</taxon>
        <taxon>Craniata</taxon>
        <taxon>Vertebrata</taxon>
        <taxon>Euteleostomi</taxon>
        <taxon>Actinopterygii</taxon>
        <taxon>Neopterygii</taxon>
        <taxon>Teleostei</taxon>
        <taxon>Neoteleostei</taxon>
        <taxon>Acanthomorphata</taxon>
        <taxon>Anabantaria</taxon>
        <taxon>Anabantiformes</taxon>
        <taxon>Anabantoidei</taxon>
        <taxon>Anabantidae</taxon>
        <taxon>Anabas</taxon>
    </lineage>
</organism>
<dbReference type="Gene3D" id="2.60.40.10">
    <property type="entry name" value="Immunoglobulins"/>
    <property type="match status" value="2"/>
</dbReference>
<evidence type="ECO:0000259" key="6">
    <source>
        <dbReference type="PROSITE" id="PS50835"/>
    </source>
</evidence>
<dbReference type="GO" id="GO:0004888">
    <property type="term" value="F:transmembrane signaling receptor activity"/>
    <property type="evidence" value="ECO:0007669"/>
    <property type="project" value="TreeGrafter"/>
</dbReference>
<dbReference type="GO" id="GO:0007166">
    <property type="term" value="P:cell surface receptor signaling pathway"/>
    <property type="evidence" value="ECO:0007669"/>
    <property type="project" value="TreeGrafter"/>
</dbReference>
<dbReference type="GO" id="GO:0006955">
    <property type="term" value="P:immune response"/>
    <property type="evidence" value="ECO:0007669"/>
    <property type="project" value="TreeGrafter"/>
</dbReference>
<feature type="domain" description="Ig-like" evidence="6">
    <location>
        <begin position="114"/>
        <end position="200"/>
    </location>
</feature>
<evidence type="ECO:0000256" key="1">
    <source>
        <dbReference type="ARBA" id="ARBA00022729"/>
    </source>
</evidence>
<feature type="region of interest" description="Disordered" evidence="4">
    <location>
        <begin position="237"/>
        <end position="269"/>
    </location>
</feature>
<dbReference type="RefSeq" id="XP_026225370.1">
    <property type="nucleotide sequence ID" value="XM_026369585.1"/>
</dbReference>
<dbReference type="Ensembl" id="ENSATET00000081732.1">
    <property type="protein sequence ID" value="ENSATEP00000078710.1"/>
    <property type="gene ID" value="ENSATEG00000031262.1"/>
</dbReference>
<evidence type="ECO:0000256" key="3">
    <source>
        <dbReference type="ARBA" id="ARBA00023319"/>
    </source>
</evidence>
<dbReference type="InterPro" id="IPR003598">
    <property type="entry name" value="Ig_sub2"/>
</dbReference>
<feature type="compositionally biased region" description="Polar residues" evidence="4">
    <location>
        <begin position="253"/>
        <end position="263"/>
    </location>
</feature>
<dbReference type="InterPro" id="IPR007110">
    <property type="entry name" value="Ig-like_dom"/>
</dbReference>
<evidence type="ECO:0000256" key="4">
    <source>
        <dbReference type="SAM" id="MobiDB-lite"/>
    </source>
</evidence>
<name>A0AAQ6IMR0_ANATE</name>
<accession>A0AAQ6IMR0</accession>
<dbReference type="Pfam" id="PF00047">
    <property type="entry name" value="ig"/>
    <property type="match status" value="1"/>
</dbReference>